<evidence type="ECO:0000313" key="3">
    <source>
        <dbReference type="Proteomes" id="UP001165190"/>
    </source>
</evidence>
<protein>
    <submittedName>
        <fullName evidence="2">Uncharacterized protein</fullName>
    </submittedName>
</protein>
<dbReference type="EMBL" id="BSYR01000006">
    <property type="protein sequence ID" value="GMI68114.1"/>
    <property type="molecule type" value="Genomic_DNA"/>
</dbReference>
<sequence length="174" mass="19257">MAKSRVSRIEQGQPKIRNVPIAVTPEGFWCCPSPVVFQKTLKSQKPLNKHKSSSSPPLHKKQIPLTEKKPMTTTPIRSAVTSFTPVNLGISVPIVPERVPRPKVEHIPRNVAIEFGEPGTSDTKVILLGKQGFCVKLSVHKKVLLENSCFFTDKLSEQDCGLCCLEIDDCEDVV</sequence>
<keyword evidence="3" id="KW-1185">Reference proteome</keyword>
<dbReference type="PANTHER" id="PTHR31060:SF5">
    <property type="entry name" value="PRLI-INTERACTING FACTOR G, PUTATIVE, EXPRESSED-RELATED"/>
    <property type="match status" value="1"/>
</dbReference>
<proteinExistence type="predicted"/>
<dbReference type="OrthoDB" id="1717582at2759"/>
<evidence type="ECO:0000256" key="1">
    <source>
        <dbReference type="SAM" id="MobiDB-lite"/>
    </source>
</evidence>
<accession>A0A9W7GZ27</accession>
<feature type="compositionally biased region" description="Basic residues" evidence="1">
    <location>
        <begin position="47"/>
        <end position="62"/>
    </location>
</feature>
<feature type="region of interest" description="Disordered" evidence="1">
    <location>
        <begin position="43"/>
        <end position="69"/>
    </location>
</feature>
<dbReference type="AlphaFoldDB" id="A0A9W7GZ27"/>
<gene>
    <name evidence="2" type="ORF">HRI_000480700</name>
</gene>
<organism evidence="2 3">
    <name type="scientific">Hibiscus trionum</name>
    <name type="common">Flower of an hour</name>
    <dbReference type="NCBI Taxonomy" id="183268"/>
    <lineage>
        <taxon>Eukaryota</taxon>
        <taxon>Viridiplantae</taxon>
        <taxon>Streptophyta</taxon>
        <taxon>Embryophyta</taxon>
        <taxon>Tracheophyta</taxon>
        <taxon>Spermatophyta</taxon>
        <taxon>Magnoliopsida</taxon>
        <taxon>eudicotyledons</taxon>
        <taxon>Gunneridae</taxon>
        <taxon>Pentapetalae</taxon>
        <taxon>rosids</taxon>
        <taxon>malvids</taxon>
        <taxon>Malvales</taxon>
        <taxon>Malvaceae</taxon>
        <taxon>Malvoideae</taxon>
        <taxon>Hibiscus</taxon>
    </lineage>
</organism>
<comment type="caution">
    <text evidence="2">The sequence shown here is derived from an EMBL/GenBank/DDBJ whole genome shotgun (WGS) entry which is preliminary data.</text>
</comment>
<dbReference type="PANTHER" id="PTHR31060">
    <property type="entry name" value="OSJNBA0011J08.25 PROTEIN-RELATED"/>
    <property type="match status" value="1"/>
</dbReference>
<dbReference type="InterPro" id="IPR038920">
    <property type="entry name" value="At3g05675-like"/>
</dbReference>
<dbReference type="Proteomes" id="UP001165190">
    <property type="component" value="Unassembled WGS sequence"/>
</dbReference>
<evidence type="ECO:0000313" key="2">
    <source>
        <dbReference type="EMBL" id="GMI68114.1"/>
    </source>
</evidence>
<name>A0A9W7GZ27_HIBTR</name>
<reference evidence="2" key="1">
    <citation type="submission" date="2023-05" db="EMBL/GenBank/DDBJ databases">
        <title>Genome and transcriptome analyses reveal genes involved in the formation of fine ridges on petal epidermal cells in Hibiscus trionum.</title>
        <authorList>
            <person name="Koshimizu S."/>
            <person name="Masuda S."/>
            <person name="Ishii T."/>
            <person name="Shirasu K."/>
            <person name="Hoshino A."/>
            <person name="Arita M."/>
        </authorList>
    </citation>
    <scope>NUCLEOTIDE SEQUENCE</scope>
    <source>
        <strain evidence="2">Hamamatsu line</strain>
    </source>
</reference>